<evidence type="ECO:0000259" key="3">
    <source>
        <dbReference type="Pfam" id="PF01425"/>
    </source>
</evidence>
<reference evidence="4 7" key="2">
    <citation type="submission" date="2018-11" db="EMBL/GenBank/DDBJ databases">
        <title>Genome sequencing and analysis.</title>
        <authorList>
            <person name="Huang Y.-T."/>
        </authorList>
    </citation>
    <scope>NUCLEOTIDE SEQUENCE [LARGE SCALE GENOMIC DNA]</scope>
    <source>
        <strain evidence="4 7">SHIN</strain>
    </source>
</reference>
<evidence type="ECO:0000313" key="6">
    <source>
        <dbReference type="Proteomes" id="UP000216188"/>
    </source>
</evidence>
<name>A0A256GK25_9HYPH</name>
<keyword evidence="6" id="KW-1185">Reference proteome</keyword>
<dbReference type="Proteomes" id="UP000526233">
    <property type="component" value="Unassembled WGS sequence"/>
</dbReference>
<evidence type="ECO:0000256" key="2">
    <source>
        <dbReference type="ARBA" id="ARBA00021874"/>
    </source>
</evidence>
<dbReference type="EMBL" id="PKQI01000002">
    <property type="protein sequence ID" value="NNV20816.1"/>
    <property type="molecule type" value="Genomic_DNA"/>
</dbReference>
<evidence type="ECO:0000313" key="7">
    <source>
        <dbReference type="Proteomes" id="UP000526233"/>
    </source>
</evidence>
<dbReference type="STRING" id="419475.A8A54_02515"/>
<protein>
    <recommendedName>
        <fullName evidence="2">Indoleacetamide hydrolase</fullName>
    </recommendedName>
</protein>
<dbReference type="InterPro" id="IPR020556">
    <property type="entry name" value="Amidase_CS"/>
</dbReference>
<dbReference type="PANTHER" id="PTHR11895">
    <property type="entry name" value="TRANSAMIDASE"/>
    <property type="match status" value="1"/>
</dbReference>
<dbReference type="NCBIfam" id="NF004622">
    <property type="entry name" value="PRK05962.1"/>
    <property type="match status" value="1"/>
</dbReference>
<sequence>MQSNRQSLERVLAKLEARAKTERVFVKIYAETARNEADAADQRIKEGRSRGPLDGRIVSIKDLFDVTGEPTLAGSIVRKVGSPATNDALIVQRLRDAGAIIVGKTHMTEFAFTAVGLNPHYGVPANAVDPTRVPGGSSSGAAVSVAEGTSEIAIGSDTGGSVRIPAALNGMVGFKPTAKRIPLDGAFPLAPSLDSIGPLAKTVADCILADAIMAGEAPVLPDAADLSTLTVGLPEGVLLADMEPEVAEAFGEALNALKNAGVRIVSLEVNDLILELRKAARIGSIAGIEASHVHADTWLKDPDANVDHRVKYTLAERLNVSDQAYEELMQTRKNLVQEMDRRLGGLDFFVTPTTPIVAPTIASVSEDPVEYDRVEGLLLRNTQIANQFDLCSITLPMPVKGMPAGFMLTARNGADKLLFAAALAVEKLLERLPKSGNRFSE</sequence>
<comment type="caution">
    <text evidence="5">The sequence shown here is derived from an EMBL/GenBank/DDBJ whole genome shotgun (WGS) entry which is preliminary data.</text>
</comment>
<accession>A0A256GK25</accession>
<dbReference type="InterPro" id="IPR036928">
    <property type="entry name" value="AS_sf"/>
</dbReference>
<gene>
    <name evidence="5" type="ORF">CEV34_2171</name>
    <name evidence="4" type="ORF">EHE22_10315</name>
</gene>
<dbReference type="RefSeq" id="WP_007874151.1">
    <property type="nucleotide sequence ID" value="NZ_CAXURC020000001.1"/>
</dbReference>
<dbReference type="EMBL" id="NNRM01000017">
    <property type="protein sequence ID" value="OYR27514.1"/>
    <property type="molecule type" value="Genomic_DNA"/>
</dbReference>
<dbReference type="PROSITE" id="PS00571">
    <property type="entry name" value="AMIDASES"/>
    <property type="match status" value="1"/>
</dbReference>
<dbReference type="AlphaFoldDB" id="A0A256GK25"/>
<dbReference type="Proteomes" id="UP000216188">
    <property type="component" value="Unassembled WGS sequence"/>
</dbReference>
<feature type="domain" description="Amidase" evidence="3">
    <location>
        <begin position="8"/>
        <end position="418"/>
    </location>
</feature>
<evidence type="ECO:0000313" key="4">
    <source>
        <dbReference type="EMBL" id="NNV20816.1"/>
    </source>
</evidence>
<proteinExistence type="predicted"/>
<evidence type="ECO:0000313" key="5">
    <source>
        <dbReference type="EMBL" id="OYR27514.1"/>
    </source>
</evidence>
<dbReference type="InterPro" id="IPR000120">
    <property type="entry name" value="Amidase"/>
</dbReference>
<dbReference type="Gene3D" id="3.90.1300.10">
    <property type="entry name" value="Amidase signature (AS) domain"/>
    <property type="match status" value="1"/>
</dbReference>
<evidence type="ECO:0000256" key="1">
    <source>
        <dbReference type="ARBA" id="ARBA00003871"/>
    </source>
</evidence>
<dbReference type="SUPFAM" id="SSF75304">
    <property type="entry name" value="Amidase signature (AS) enzymes"/>
    <property type="match status" value="1"/>
</dbReference>
<reference evidence="5 6" key="1">
    <citation type="submission" date="2017-07" db="EMBL/GenBank/DDBJ databases">
        <title>Phylogenetic study on the rhizospheric bacterium Ochrobactrum sp. A44.</title>
        <authorList>
            <person name="Krzyzanowska D.M."/>
            <person name="Ossowicki A."/>
            <person name="Rajewska M."/>
            <person name="Maciag T."/>
            <person name="Kaczynski Z."/>
            <person name="Czerwicka M."/>
            <person name="Jafra S."/>
        </authorList>
    </citation>
    <scope>NUCLEOTIDE SEQUENCE [LARGE SCALE GENOMIC DNA]</scope>
    <source>
        <strain evidence="5 6">CCUG 30717</strain>
    </source>
</reference>
<dbReference type="PANTHER" id="PTHR11895:SF176">
    <property type="entry name" value="AMIDASE AMID-RELATED"/>
    <property type="match status" value="1"/>
</dbReference>
<organism evidence="5 6">
    <name type="scientific">Brucella pseudogrignonensis</name>
    <dbReference type="NCBI Taxonomy" id="419475"/>
    <lineage>
        <taxon>Bacteria</taxon>
        <taxon>Pseudomonadati</taxon>
        <taxon>Pseudomonadota</taxon>
        <taxon>Alphaproteobacteria</taxon>
        <taxon>Hyphomicrobiales</taxon>
        <taxon>Brucellaceae</taxon>
        <taxon>Brucella/Ochrobactrum group</taxon>
        <taxon>Brucella</taxon>
    </lineage>
</organism>
<dbReference type="Pfam" id="PF01425">
    <property type="entry name" value="Amidase"/>
    <property type="match status" value="1"/>
</dbReference>
<dbReference type="InterPro" id="IPR023631">
    <property type="entry name" value="Amidase_dom"/>
</dbReference>
<dbReference type="GO" id="GO:0003824">
    <property type="term" value="F:catalytic activity"/>
    <property type="evidence" value="ECO:0007669"/>
    <property type="project" value="InterPro"/>
</dbReference>
<comment type="function">
    <text evidence="1">Hydrolyzes indole-3-acetamide (IAM) into indole-3-acetic acid (IAA).</text>
</comment>